<dbReference type="AlphaFoldDB" id="A0A915HNT2"/>
<feature type="compositionally biased region" description="Polar residues" evidence="2">
    <location>
        <begin position="20"/>
        <end position="35"/>
    </location>
</feature>
<keyword evidence="1" id="KW-0175">Coiled coil</keyword>
<evidence type="ECO:0000313" key="4">
    <source>
        <dbReference type="WBParaSite" id="nRc.2.0.1.t03364-RA"/>
    </source>
</evidence>
<evidence type="ECO:0000313" key="3">
    <source>
        <dbReference type="Proteomes" id="UP000887565"/>
    </source>
</evidence>
<evidence type="ECO:0000256" key="1">
    <source>
        <dbReference type="SAM" id="Coils"/>
    </source>
</evidence>
<protein>
    <submittedName>
        <fullName evidence="4">Uncharacterized protein</fullName>
    </submittedName>
</protein>
<dbReference type="Proteomes" id="UP000887565">
    <property type="component" value="Unplaced"/>
</dbReference>
<reference evidence="4" key="1">
    <citation type="submission" date="2022-11" db="UniProtKB">
        <authorList>
            <consortium name="WormBaseParasite"/>
        </authorList>
    </citation>
    <scope>IDENTIFICATION</scope>
</reference>
<dbReference type="WBParaSite" id="nRc.2.0.1.t03364-RA">
    <property type="protein sequence ID" value="nRc.2.0.1.t03364-RA"/>
    <property type="gene ID" value="nRc.2.0.1.g03364"/>
</dbReference>
<proteinExistence type="predicted"/>
<organism evidence="3 4">
    <name type="scientific">Romanomermis culicivorax</name>
    <name type="common">Nematode worm</name>
    <dbReference type="NCBI Taxonomy" id="13658"/>
    <lineage>
        <taxon>Eukaryota</taxon>
        <taxon>Metazoa</taxon>
        <taxon>Ecdysozoa</taxon>
        <taxon>Nematoda</taxon>
        <taxon>Enoplea</taxon>
        <taxon>Dorylaimia</taxon>
        <taxon>Mermithida</taxon>
        <taxon>Mermithoidea</taxon>
        <taxon>Mermithidae</taxon>
        <taxon>Romanomermis</taxon>
    </lineage>
</organism>
<keyword evidence="3" id="KW-1185">Reference proteome</keyword>
<name>A0A915HNT2_ROMCU</name>
<sequence length="143" mass="16344">MPVDLNQEGDDLEVDKEVTVESSMQPDEETQVTSLVDQTESLLSRMDVRANQMLDESNLITISGGPTIAAEIEARLREQAEKEIKRQKEIFVRKLAKQKVRLDEQQKQLEQVLAGSTASRHLWQCLQPFKLQLSRLLLITLRS</sequence>
<feature type="coiled-coil region" evidence="1">
    <location>
        <begin position="70"/>
        <end position="112"/>
    </location>
</feature>
<feature type="region of interest" description="Disordered" evidence="2">
    <location>
        <begin position="1"/>
        <end position="35"/>
    </location>
</feature>
<accession>A0A915HNT2</accession>
<evidence type="ECO:0000256" key="2">
    <source>
        <dbReference type="SAM" id="MobiDB-lite"/>
    </source>
</evidence>